<dbReference type="GO" id="GO:0016757">
    <property type="term" value="F:glycosyltransferase activity"/>
    <property type="evidence" value="ECO:0007669"/>
    <property type="project" value="UniProtKB-KW"/>
</dbReference>
<dbReference type="Proteomes" id="UP001302429">
    <property type="component" value="Chromosome"/>
</dbReference>
<proteinExistence type="predicted"/>
<gene>
    <name evidence="2" type="ORF">RB602_00665</name>
</gene>
<evidence type="ECO:0000313" key="2">
    <source>
        <dbReference type="EMBL" id="WOE75265.1"/>
    </source>
</evidence>
<feature type="compositionally biased region" description="Low complexity" evidence="1">
    <location>
        <begin position="93"/>
        <end position="105"/>
    </location>
</feature>
<dbReference type="EC" id="2.4.-.-" evidence="2"/>
<dbReference type="KEGG" id="acoa:RB602_00665"/>
<dbReference type="RefSeq" id="WP_317082022.1">
    <property type="nucleotide sequence ID" value="NZ_CP136594.1"/>
</dbReference>
<name>A0AA97FA18_9SPHN</name>
<reference evidence="2 3" key="1">
    <citation type="submission" date="2023-10" db="EMBL/GenBank/DDBJ databases">
        <title>Complete genome sequence of a Sphingomonadaceae bacterium.</title>
        <authorList>
            <person name="Yan C."/>
        </authorList>
    </citation>
    <scope>NUCLEOTIDE SEQUENCE [LARGE SCALE GENOMIC DNA]</scope>
    <source>
        <strain evidence="2 3">SCSIO 66989</strain>
    </source>
</reference>
<keyword evidence="3" id="KW-1185">Reference proteome</keyword>
<dbReference type="AlphaFoldDB" id="A0AA97FA18"/>
<dbReference type="Gene3D" id="3.40.50.2000">
    <property type="entry name" value="Glycogen Phosphorylase B"/>
    <property type="match status" value="2"/>
</dbReference>
<sequence>MVGTSFDRAFSNHQGLSIAVPHADNILMITPNFPPYAMAGAVRTGALARHWAAAGRQVHVLAAANPGALGVHQALEVEGITAEFLPIDREGAQAEAAPAAQPDATAKPDKPRSAPGPLRRILWDLQAMPDRYNPHWVARAADRGIAIARDTSPSLVYSSGPPNSAHIAAAKIKAVTGLPWISEQRDVWINNPYTSHHWLTEIFNTRLARRILPAANAFVGVTRSAVGELQQHFDAPVCLAYNGFDRQDFVPETDSVEAPTAYDPERLTLIHAGVIYAGHRDPRPLFAAIALLPREQAAKIRVLFFHDEYDYVTQLAKEHDVLGSVEFRALVPREEILALERRVDVLIICRSHEAKTAGVIPGKLFEYIGARRPMLAMGSERGETVEIIRDHGFGLASNDPQAIADQLLQWLEQKAAHCGRIPDLPEAPTHNFVRSLQFKKIDALIDQMLGRKAPQPETERAVA</sequence>
<evidence type="ECO:0000313" key="3">
    <source>
        <dbReference type="Proteomes" id="UP001302429"/>
    </source>
</evidence>
<protein>
    <submittedName>
        <fullName evidence="2">Glycosyltransferase</fullName>
        <ecNumber evidence="2">2.4.-.-</ecNumber>
    </submittedName>
</protein>
<dbReference type="SUPFAM" id="SSF53756">
    <property type="entry name" value="UDP-Glycosyltransferase/glycogen phosphorylase"/>
    <property type="match status" value="1"/>
</dbReference>
<keyword evidence="2" id="KW-0808">Transferase</keyword>
<organism evidence="2 3">
    <name type="scientific">Alterisphingorhabdus coralli</name>
    <dbReference type="NCBI Taxonomy" id="3071408"/>
    <lineage>
        <taxon>Bacteria</taxon>
        <taxon>Pseudomonadati</taxon>
        <taxon>Pseudomonadota</taxon>
        <taxon>Alphaproteobacteria</taxon>
        <taxon>Sphingomonadales</taxon>
        <taxon>Sphingomonadaceae</taxon>
        <taxon>Alterisphingorhabdus (ex Yan et al. 2024)</taxon>
    </lineage>
</organism>
<accession>A0AA97FA18</accession>
<dbReference type="PANTHER" id="PTHR12526">
    <property type="entry name" value="GLYCOSYLTRANSFERASE"/>
    <property type="match status" value="1"/>
</dbReference>
<evidence type="ECO:0000256" key="1">
    <source>
        <dbReference type="SAM" id="MobiDB-lite"/>
    </source>
</evidence>
<feature type="region of interest" description="Disordered" evidence="1">
    <location>
        <begin position="92"/>
        <end position="115"/>
    </location>
</feature>
<dbReference type="EMBL" id="CP136594">
    <property type="protein sequence ID" value="WOE75265.1"/>
    <property type="molecule type" value="Genomic_DNA"/>
</dbReference>
<dbReference type="PANTHER" id="PTHR12526:SF600">
    <property type="entry name" value="GLYCOSYL TRANSFERASE GROUP 1"/>
    <property type="match status" value="1"/>
</dbReference>
<keyword evidence="2" id="KW-0328">Glycosyltransferase</keyword>